<evidence type="ECO:0000256" key="7">
    <source>
        <dbReference type="SAM" id="Phobius"/>
    </source>
</evidence>
<dbReference type="InterPro" id="IPR011006">
    <property type="entry name" value="CheY-like_superfamily"/>
</dbReference>
<keyword evidence="12" id="KW-1185">Reference proteome</keyword>
<dbReference type="SMART" id="SM00091">
    <property type="entry name" value="PAS"/>
    <property type="match status" value="2"/>
</dbReference>
<dbReference type="InterPro" id="IPR036097">
    <property type="entry name" value="HisK_dim/P_sf"/>
</dbReference>
<dbReference type="Gene3D" id="1.10.287.130">
    <property type="match status" value="1"/>
</dbReference>
<dbReference type="InterPro" id="IPR003594">
    <property type="entry name" value="HATPase_dom"/>
</dbReference>
<dbReference type="Pfam" id="PF02518">
    <property type="entry name" value="HATPase_c"/>
    <property type="match status" value="1"/>
</dbReference>
<dbReference type="InterPro" id="IPR013656">
    <property type="entry name" value="PAS_4"/>
</dbReference>
<dbReference type="Gene3D" id="3.30.450.20">
    <property type="entry name" value="PAS domain"/>
    <property type="match status" value="2"/>
</dbReference>
<organism evidence="11 12">
    <name type="scientific">Polaromonas jejuensis</name>
    <dbReference type="NCBI Taxonomy" id="457502"/>
    <lineage>
        <taxon>Bacteria</taxon>
        <taxon>Pseudomonadati</taxon>
        <taxon>Pseudomonadota</taxon>
        <taxon>Betaproteobacteria</taxon>
        <taxon>Burkholderiales</taxon>
        <taxon>Comamonadaceae</taxon>
        <taxon>Polaromonas</taxon>
    </lineage>
</organism>
<accession>A0ABW0QEC8</accession>
<feature type="modified residue" description="4-aspartylphosphate" evidence="6">
    <location>
        <position position="893"/>
    </location>
</feature>
<name>A0ABW0QEC8_9BURK</name>
<dbReference type="InterPro" id="IPR004358">
    <property type="entry name" value="Sig_transdc_His_kin-like_C"/>
</dbReference>
<evidence type="ECO:0000259" key="9">
    <source>
        <dbReference type="PROSITE" id="PS50110"/>
    </source>
</evidence>
<dbReference type="PANTHER" id="PTHR43047">
    <property type="entry name" value="TWO-COMPONENT HISTIDINE PROTEIN KINASE"/>
    <property type="match status" value="1"/>
</dbReference>
<feature type="modified residue" description="4-aspartylphosphate" evidence="6">
    <location>
        <position position="768"/>
    </location>
</feature>
<keyword evidence="5" id="KW-0418">Kinase</keyword>
<dbReference type="Pfam" id="PF08448">
    <property type="entry name" value="PAS_4"/>
    <property type="match status" value="1"/>
</dbReference>
<evidence type="ECO:0000256" key="4">
    <source>
        <dbReference type="ARBA" id="ARBA00022679"/>
    </source>
</evidence>
<dbReference type="EMBL" id="JBHSMX010000064">
    <property type="protein sequence ID" value="MFC5523266.1"/>
    <property type="molecule type" value="Genomic_DNA"/>
</dbReference>
<dbReference type="SUPFAM" id="SSF47384">
    <property type="entry name" value="Homodimeric domain of signal transducing histidine kinase"/>
    <property type="match status" value="1"/>
</dbReference>
<feature type="domain" description="PAS" evidence="10">
    <location>
        <begin position="347"/>
        <end position="417"/>
    </location>
</feature>
<dbReference type="EC" id="2.7.13.3" evidence="2"/>
<dbReference type="NCBIfam" id="TIGR00229">
    <property type="entry name" value="sensory_box"/>
    <property type="match status" value="2"/>
</dbReference>
<dbReference type="PANTHER" id="PTHR43047:SF72">
    <property type="entry name" value="OSMOSENSING HISTIDINE PROTEIN KINASE SLN1"/>
    <property type="match status" value="1"/>
</dbReference>
<dbReference type="SMART" id="SM00387">
    <property type="entry name" value="HATPase_c"/>
    <property type="match status" value="1"/>
</dbReference>
<evidence type="ECO:0000256" key="2">
    <source>
        <dbReference type="ARBA" id="ARBA00012438"/>
    </source>
</evidence>
<dbReference type="Pfam" id="PF00512">
    <property type="entry name" value="HisKA"/>
    <property type="match status" value="1"/>
</dbReference>
<gene>
    <name evidence="11" type="ORF">ACFPP7_20465</name>
</gene>
<evidence type="ECO:0000313" key="11">
    <source>
        <dbReference type="EMBL" id="MFC5523266.1"/>
    </source>
</evidence>
<dbReference type="SUPFAM" id="SSF55874">
    <property type="entry name" value="ATPase domain of HSP90 chaperone/DNA topoisomerase II/histidine kinase"/>
    <property type="match status" value="1"/>
</dbReference>
<feature type="transmembrane region" description="Helical" evidence="7">
    <location>
        <begin position="183"/>
        <end position="203"/>
    </location>
</feature>
<feature type="domain" description="Histidine kinase" evidence="8">
    <location>
        <begin position="478"/>
        <end position="697"/>
    </location>
</feature>
<dbReference type="SUPFAM" id="SSF52172">
    <property type="entry name" value="CheY-like"/>
    <property type="match status" value="2"/>
</dbReference>
<keyword evidence="4" id="KW-0808">Transferase</keyword>
<sequence length="967" mass="106538">MKFTFRTKINLALGAGLALLLLISVGSYSTIKGLLDDARTERNSQDTVLLLDRMVSQLKTTESWQRKYLITADTGDLKAYQAARTGVKNTLAEARAAVATTDEQRLWPSLEVSMAHGLESMDQSVKTRQESGLPAAAVQASSDSNRQFRENIDSLVESIKANGSLALQRLHDRTRSSAQVIKLLILAGGLLSLGPLGWAIFMLNHYEAKRRRAEAQLSDSVAMSRAVTEIMGEGVIITTADGLISNVNAAGLKLFGYELPELLGRPVTQLMPVRHRPAFEKYFNARLSQPEGFRESGRETRGLRKNGDEIALQLSFGNVTVDGKRLFTSIVHDITETKRISDALRASESRMRQVIDAVPALIAYVDAEQRIQFHNRAYEESLGLNYDQIHGKTLREVLSSDCYEEVRDKVEEALAGYSVSYERSQMKPQGGLRDYDMKYFPRYGEGEQKDRVIGFFALGNDITELKRIGRMKSEFVSTVSHELRTPLTSIRGSLGLIAGGVAGVLPDKAKSLVGIAKDNCERLIRLINDILDSEKIESGKMRFELQVTELKPLLEQALAANEGFAAQHKVALELDAPDDTLRATVDSDRFMQVVTNLLSNAVKFSPPQTAIQVRLLRADGRVRVEVRDHGSGIPQEFRPRIFQKFSQADSSDTRQKGGPGLGLNISRVIVERMSGRMDFSSEVGAGTTFFFELPEWPTIKSIVASTGPVTAGQPAPRPRILVCADDPDVAQLIGMMLDKGGFDADMVHSAAQALELLTIQAYAAMTVDLRLPDRDGVSLIRALRDEKHTRHLPVVVVSAMAEEGRLQFNNQPLMVSGWLEKPIDENRLILGLRRAIAGITGDKPRILHVEDDQDIQRITAAISQDLATFVFAATLEEARTHLRTHVVDAVLLDLDLGPEEASGSSLFGDIAQLEPAPPVVIFSASDVSDADRGHATAILLKAKTSDDELRATLMRTLTRPRSFHPKT</sequence>
<evidence type="ECO:0000256" key="5">
    <source>
        <dbReference type="ARBA" id="ARBA00022777"/>
    </source>
</evidence>
<evidence type="ECO:0000313" key="12">
    <source>
        <dbReference type="Proteomes" id="UP001596084"/>
    </source>
</evidence>
<evidence type="ECO:0000256" key="3">
    <source>
        <dbReference type="ARBA" id="ARBA00022553"/>
    </source>
</evidence>
<dbReference type="InterPro" id="IPR005467">
    <property type="entry name" value="His_kinase_dom"/>
</dbReference>
<dbReference type="RefSeq" id="WP_068834002.1">
    <property type="nucleotide sequence ID" value="NZ_JBHSMX010000064.1"/>
</dbReference>
<evidence type="ECO:0000259" key="10">
    <source>
        <dbReference type="PROSITE" id="PS50112"/>
    </source>
</evidence>
<feature type="domain" description="Response regulatory" evidence="9">
    <location>
        <begin position="845"/>
        <end position="956"/>
    </location>
</feature>
<comment type="catalytic activity">
    <reaction evidence="1">
        <text>ATP + protein L-histidine = ADP + protein N-phospho-L-histidine.</text>
        <dbReference type="EC" id="2.7.13.3"/>
    </reaction>
</comment>
<dbReference type="Pfam" id="PF05227">
    <property type="entry name" value="CHASE3"/>
    <property type="match status" value="1"/>
</dbReference>
<dbReference type="InterPro" id="IPR007891">
    <property type="entry name" value="CHASE3"/>
</dbReference>
<proteinExistence type="predicted"/>
<comment type="caution">
    <text evidence="11">The sequence shown here is derived from an EMBL/GenBank/DDBJ whole genome shotgun (WGS) entry which is preliminary data.</text>
</comment>
<evidence type="ECO:0000256" key="6">
    <source>
        <dbReference type="PROSITE-ProRule" id="PRU00169"/>
    </source>
</evidence>
<keyword evidence="7" id="KW-1133">Transmembrane helix</keyword>
<dbReference type="Gene3D" id="3.40.50.2300">
    <property type="match status" value="2"/>
</dbReference>
<keyword evidence="7" id="KW-0472">Membrane</keyword>
<dbReference type="CDD" id="cd00156">
    <property type="entry name" value="REC"/>
    <property type="match status" value="1"/>
</dbReference>
<dbReference type="CDD" id="cd00082">
    <property type="entry name" value="HisKA"/>
    <property type="match status" value="1"/>
</dbReference>
<dbReference type="InterPro" id="IPR036890">
    <property type="entry name" value="HATPase_C_sf"/>
</dbReference>
<dbReference type="InterPro" id="IPR035965">
    <property type="entry name" value="PAS-like_dom_sf"/>
</dbReference>
<dbReference type="SMART" id="SM00448">
    <property type="entry name" value="REC"/>
    <property type="match status" value="2"/>
</dbReference>
<dbReference type="SUPFAM" id="SSF55785">
    <property type="entry name" value="PYP-like sensor domain (PAS domain)"/>
    <property type="match status" value="2"/>
</dbReference>
<dbReference type="CDD" id="cd17546">
    <property type="entry name" value="REC_hyHK_CKI1_RcsC-like"/>
    <property type="match status" value="1"/>
</dbReference>
<dbReference type="Proteomes" id="UP001596084">
    <property type="component" value="Unassembled WGS sequence"/>
</dbReference>
<dbReference type="Gene3D" id="3.30.565.10">
    <property type="entry name" value="Histidine kinase-like ATPase, C-terminal domain"/>
    <property type="match status" value="1"/>
</dbReference>
<feature type="domain" description="Response regulatory" evidence="9">
    <location>
        <begin position="719"/>
        <end position="836"/>
    </location>
</feature>
<dbReference type="InterPro" id="IPR000014">
    <property type="entry name" value="PAS"/>
</dbReference>
<evidence type="ECO:0000256" key="1">
    <source>
        <dbReference type="ARBA" id="ARBA00000085"/>
    </source>
</evidence>
<dbReference type="PROSITE" id="PS50109">
    <property type="entry name" value="HIS_KIN"/>
    <property type="match status" value="1"/>
</dbReference>
<dbReference type="PROSITE" id="PS50112">
    <property type="entry name" value="PAS"/>
    <property type="match status" value="2"/>
</dbReference>
<dbReference type="Pfam" id="PF13426">
    <property type="entry name" value="PAS_9"/>
    <property type="match status" value="1"/>
</dbReference>
<dbReference type="PRINTS" id="PR00344">
    <property type="entry name" value="BCTRLSENSOR"/>
</dbReference>
<dbReference type="Pfam" id="PF00072">
    <property type="entry name" value="Response_reg"/>
    <property type="match status" value="2"/>
</dbReference>
<dbReference type="CDD" id="cd00130">
    <property type="entry name" value="PAS"/>
    <property type="match status" value="2"/>
</dbReference>
<dbReference type="PROSITE" id="PS50110">
    <property type="entry name" value="RESPONSE_REGULATORY"/>
    <property type="match status" value="2"/>
</dbReference>
<dbReference type="InterPro" id="IPR003661">
    <property type="entry name" value="HisK_dim/P_dom"/>
</dbReference>
<reference evidence="12" key="1">
    <citation type="journal article" date="2019" name="Int. J. Syst. Evol. Microbiol.">
        <title>The Global Catalogue of Microorganisms (GCM) 10K type strain sequencing project: providing services to taxonomists for standard genome sequencing and annotation.</title>
        <authorList>
            <consortium name="The Broad Institute Genomics Platform"/>
            <consortium name="The Broad Institute Genome Sequencing Center for Infectious Disease"/>
            <person name="Wu L."/>
            <person name="Ma J."/>
        </authorList>
    </citation>
    <scope>NUCLEOTIDE SEQUENCE [LARGE SCALE GENOMIC DNA]</scope>
    <source>
        <strain evidence="12">CGMCC 4.7277</strain>
    </source>
</reference>
<dbReference type="InterPro" id="IPR001789">
    <property type="entry name" value="Sig_transdc_resp-reg_receiver"/>
</dbReference>
<dbReference type="SMART" id="SM00388">
    <property type="entry name" value="HisKA"/>
    <property type="match status" value="1"/>
</dbReference>
<keyword evidence="3 6" id="KW-0597">Phosphoprotein</keyword>
<evidence type="ECO:0000259" key="8">
    <source>
        <dbReference type="PROSITE" id="PS50109"/>
    </source>
</evidence>
<feature type="domain" description="PAS" evidence="10">
    <location>
        <begin position="220"/>
        <end position="290"/>
    </location>
</feature>
<protein>
    <recommendedName>
        <fullName evidence="2">histidine kinase</fullName>
        <ecNumber evidence="2">2.7.13.3</ecNumber>
    </recommendedName>
</protein>
<keyword evidence="7" id="KW-0812">Transmembrane</keyword>